<reference evidence="1" key="1">
    <citation type="submission" date="2021-08" db="EMBL/GenBank/DDBJ databases">
        <authorList>
            <person name="Misof B."/>
            <person name="Oliver O."/>
            <person name="Podsiadlowski L."/>
            <person name="Donath A."/>
            <person name="Peters R."/>
            <person name="Mayer C."/>
            <person name="Rust J."/>
            <person name="Gunkel S."/>
            <person name="Lesny P."/>
            <person name="Martin S."/>
            <person name="Oeyen J.P."/>
            <person name="Petersen M."/>
            <person name="Panagiotis P."/>
            <person name="Wilbrandt J."/>
            <person name="Tanja T."/>
        </authorList>
    </citation>
    <scope>NUCLEOTIDE SEQUENCE</scope>
    <source>
        <strain evidence="1">GBR_01_08_01A</strain>
        <tissue evidence="1">Thorax + abdomen</tissue>
    </source>
</reference>
<dbReference type="EMBL" id="JAIFRP010000252">
    <property type="protein sequence ID" value="KAK2578516.1"/>
    <property type="molecule type" value="Genomic_DNA"/>
</dbReference>
<proteinExistence type="predicted"/>
<organism evidence="1 2">
    <name type="scientific">Odynerus spinipes</name>
    <dbReference type="NCBI Taxonomy" id="1348599"/>
    <lineage>
        <taxon>Eukaryota</taxon>
        <taxon>Metazoa</taxon>
        <taxon>Ecdysozoa</taxon>
        <taxon>Arthropoda</taxon>
        <taxon>Hexapoda</taxon>
        <taxon>Insecta</taxon>
        <taxon>Pterygota</taxon>
        <taxon>Neoptera</taxon>
        <taxon>Endopterygota</taxon>
        <taxon>Hymenoptera</taxon>
        <taxon>Apocrita</taxon>
        <taxon>Aculeata</taxon>
        <taxon>Vespoidea</taxon>
        <taxon>Vespidae</taxon>
        <taxon>Eumeninae</taxon>
        <taxon>Odynerus</taxon>
    </lineage>
</organism>
<sequence>MSRNIAALNKVAKKYTVLPFKKLQDIPANEELVVNQIKKMNARYGSREAISINNEYIVFPPNRVQNHLMDPKNECVLRELEQCIEEGTLRFIKKKGAEEREDQKTASVEFKVITE</sequence>
<feature type="non-terminal residue" evidence="1">
    <location>
        <position position="115"/>
    </location>
</feature>
<name>A0AAD9REZ3_9HYME</name>
<reference evidence="1" key="2">
    <citation type="journal article" date="2023" name="Commun. Biol.">
        <title>Intrasexual cuticular hydrocarbon dimorphism in a wasp sheds light on hydrocarbon biosynthesis genes in Hymenoptera.</title>
        <authorList>
            <person name="Moris V.C."/>
            <person name="Podsiadlowski L."/>
            <person name="Martin S."/>
            <person name="Oeyen J.P."/>
            <person name="Donath A."/>
            <person name="Petersen M."/>
            <person name="Wilbrandt J."/>
            <person name="Misof B."/>
            <person name="Liedtke D."/>
            <person name="Thamm M."/>
            <person name="Scheiner R."/>
            <person name="Schmitt T."/>
            <person name="Niehuis O."/>
        </authorList>
    </citation>
    <scope>NUCLEOTIDE SEQUENCE</scope>
    <source>
        <strain evidence="1">GBR_01_08_01A</strain>
    </source>
</reference>
<evidence type="ECO:0000313" key="1">
    <source>
        <dbReference type="EMBL" id="KAK2578516.1"/>
    </source>
</evidence>
<dbReference type="AlphaFoldDB" id="A0AAD9REZ3"/>
<evidence type="ECO:0000313" key="2">
    <source>
        <dbReference type="Proteomes" id="UP001258017"/>
    </source>
</evidence>
<dbReference type="Proteomes" id="UP001258017">
    <property type="component" value="Unassembled WGS sequence"/>
</dbReference>
<comment type="caution">
    <text evidence="1">The sequence shown here is derived from an EMBL/GenBank/DDBJ whole genome shotgun (WGS) entry which is preliminary data.</text>
</comment>
<accession>A0AAD9REZ3</accession>
<gene>
    <name evidence="1" type="ORF">KPH14_000985</name>
</gene>
<protein>
    <submittedName>
        <fullName evidence="1">Uncharacterized protein</fullName>
    </submittedName>
</protein>
<keyword evidence="2" id="KW-1185">Reference proteome</keyword>